<organism evidence="1 2">
    <name type="scientific">Cotesia glomerata</name>
    <name type="common">Lepidopteran parasitic wasp</name>
    <name type="synonym">Apanteles glomeratus</name>
    <dbReference type="NCBI Taxonomy" id="32391"/>
    <lineage>
        <taxon>Eukaryota</taxon>
        <taxon>Metazoa</taxon>
        <taxon>Ecdysozoa</taxon>
        <taxon>Arthropoda</taxon>
        <taxon>Hexapoda</taxon>
        <taxon>Insecta</taxon>
        <taxon>Pterygota</taxon>
        <taxon>Neoptera</taxon>
        <taxon>Endopterygota</taxon>
        <taxon>Hymenoptera</taxon>
        <taxon>Apocrita</taxon>
        <taxon>Ichneumonoidea</taxon>
        <taxon>Braconidae</taxon>
        <taxon>Microgastrinae</taxon>
        <taxon>Cotesia</taxon>
    </lineage>
</organism>
<dbReference type="Proteomes" id="UP000826195">
    <property type="component" value="Unassembled WGS sequence"/>
</dbReference>
<comment type="caution">
    <text evidence="1">The sequence shown here is derived from an EMBL/GenBank/DDBJ whole genome shotgun (WGS) entry which is preliminary data.</text>
</comment>
<keyword evidence="2" id="KW-1185">Reference proteome</keyword>
<dbReference type="EMBL" id="JAHXZJ010002237">
    <property type="protein sequence ID" value="KAH0546974.1"/>
    <property type="molecule type" value="Genomic_DNA"/>
</dbReference>
<sequence length="110" mass="12420">MFVIYGQNVRRKIKYCADYILPSDEPVKNMEILPKKCIIAEKLVSKTIDRNISILLTISHFDNNCYYSSRVIGTAVPVDVLAYKEVTFGSVLPKIINCTPPNAKLKSILL</sequence>
<evidence type="ECO:0000313" key="1">
    <source>
        <dbReference type="EMBL" id="KAH0546974.1"/>
    </source>
</evidence>
<proteinExistence type="predicted"/>
<name>A0AAV7I5J3_COTGL</name>
<reference evidence="1 2" key="1">
    <citation type="journal article" date="2021" name="J. Hered.">
        <title>A chromosome-level genome assembly of the parasitoid wasp, Cotesia glomerata (Hymenoptera: Braconidae).</title>
        <authorList>
            <person name="Pinto B.J."/>
            <person name="Weis J.J."/>
            <person name="Gamble T."/>
            <person name="Ode P.J."/>
            <person name="Paul R."/>
            <person name="Zaspel J.M."/>
        </authorList>
    </citation>
    <scope>NUCLEOTIDE SEQUENCE [LARGE SCALE GENOMIC DNA]</scope>
    <source>
        <strain evidence="1">CgM1</strain>
    </source>
</reference>
<dbReference type="AlphaFoldDB" id="A0AAV7I5J3"/>
<protein>
    <submittedName>
        <fullName evidence="1">Uncharacterized protein</fullName>
    </submittedName>
</protein>
<accession>A0AAV7I5J3</accession>
<evidence type="ECO:0000313" key="2">
    <source>
        <dbReference type="Proteomes" id="UP000826195"/>
    </source>
</evidence>
<gene>
    <name evidence="1" type="ORF">KQX54_016509</name>
</gene>